<evidence type="ECO:0000313" key="1">
    <source>
        <dbReference type="EMBL" id="EPX62228.1"/>
    </source>
</evidence>
<organism evidence="1 2">
    <name type="scientific">Cystobacter fuscus (strain ATCC 25194 / DSM 2262 / NBRC 100088 / M29)</name>
    <dbReference type="NCBI Taxonomy" id="1242864"/>
    <lineage>
        <taxon>Bacteria</taxon>
        <taxon>Pseudomonadati</taxon>
        <taxon>Myxococcota</taxon>
        <taxon>Myxococcia</taxon>
        <taxon>Myxococcales</taxon>
        <taxon>Cystobacterineae</taxon>
        <taxon>Archangiaceae</taxon>
        <taxon>Cystobacter</taxon>
    </lineage>
</organism>
<dbReference type="Pfam" id="PF09536">
    <property type="entry name" value="DUF2378"/>
    <property type="match status" value="1"/>
</dbReference>
<dbReference type="AlphaFoldDB" id="S9QZZ7"/>
<dbReference type="InterPro" id="IPR011751">
    <property type="entry name" value="Mxa_paralog_2265"/>
</dbReference>
<reference evidence="1" key="1">
    <citation type="submission" date="2013-05" db="EMBL/GenBank/DDBJ databases">
        <title>Genome assembly of Cystobacter fuscus DSM 2262.</title>
        <authorList>
            <person name="Sharma G."/>
            <person name="Khatri I."/>
            <person name="Kaur C."/>
            <person name="Mayilraj S."/>
            <person name="Subramanian S."/>
        </authorList>
    </citation>
    <scope>NUCLEOTIDE SEQUENCE [LARGE SCALE GENOMIC DNA]</scope>
    <source>
        <strain evidence="1">DSM 2262</strain>
    </source>
</reference>
<protein>
    <recommendedName>
        <fullName evidence="3">DUF2378 family protein</fullName>
    </recommendedName>
</protein>
<sequence length="182" mass="20630">MSAVTEKLVYDYTMEALLRVLGQPLTAEHLTGLRALGVDPRQLQPAYPVEKYTEVLNFIVAELWPRLPREEAGFELGRAFMRAYQQTAMGKAVAAVTRVIGPHRSLERMSRNFRSANNFTETTLRKVGPSHYELGFNHARHPNFYRGLLTEALTRTGAREVSVTLLTQGEADEATFHITWRP</sequence>
<dbReference type="eggNOG" id="ENOG5032CW0">
    <property type="taxonomic scope" value="Bacteria"/>
</dbReference>
<gene>
    <name evidence="1" type="ORF">D187_008415</name>
</gene>
<dbReference type="Proteomes" id="UP000011682">
    <property type="component" value="Unassembled WGS sequence"/>
</dbReference>
<keyword evidence="2" id="KW-1185">Reference proteome</keyword>
<proteinExistence type="predicted"/>
<evidence type="ECO:0008006" key="3">
    <source>
        <dbReference type="Google" id="ProtNLM"/>
    </source>
</evidence>
<dbReference type="NCBIfam" id="TIGR02265">
    <property type="entry name" value="Mxa_TIGR02265"/>
    <property type="match status" value="1"/>
</dbReference>
<accession>S9QZZ7</accession>
<comment type="caution">
    <text evidence="1">The sequence shown here is derived from an EMBL/GenBank/DDBJ whole genome shotgun (WGS) entry which is preliminary data.</text>
</comment>
<name>S9QZZ7_CYSF2</name>
<evidence type="ECO:0000313" key="2">
    <source>
        <dbReference type="Proteomes" id="UP000011682"/>
    </source>
</evidence>
<dbReference type="EMBL" id="ANAH02000007">
    <property type="protein sequence ID" value="EPX62228.1"/>
    <property type="molecule type" value="Genomic_DNA"/>
</dbReference>